<dbReference type="SUPFAM" id="SSF49265">
    <property type="entry name" value="Fibronectin type III"/>
    <property type="match status" value="1"/>
</dbReference>
<keyword evidence="4" id="KW-1185">Reference proteome</keyword>
<organism evidence="3 4">
    <name type="scientific">Heterodera trifolii</name>
    <dbReference type="NCBI Taxonomy" id="157864"/>
    <lineage>
        <taxon>Eukaryota</taxon>
        <taxon>Metazoa</taxon>
        <taxon>Ecdysozoa</taxon>
        <taxon>Nematoda</taxon>
        <taxon>Chromadorea</taxon>
        <taxon>Rhabditida</taxon>
        <taxon>Tylenchina</taxon>
        <taxon>Tylenchomorpha</taxon>
        <taxon>Tylenchoidea</taxon>
        <taxon>Heteroderidae</taxon>
        <taxon>Heteroderinae</taxon>
        <taxon>Heterodera</taxon>
    </lineage>
</organism>
<sequence length="412" mass="46537">MSDNVEFHQELREMLRGINQKLELNNQKLDICNQRIDMNTQKIDICNQRINTIQQDMTILKSDVSGLKYDFAGLKNDGAGLNQKLDICNQRIDQNTQKIDTMLLLKYDVAGQKSEKGVPCTAAEVPLNREEESVPVEREPGAQKDAKEEMSGPSKVVQAQKNIEKVSEHVPEAETKTDTIVSLRKQLAEFGRISDRVFDILEKEEKGQEFAKKLPQMRKDCSDIAELKITPEDRDSILRVLVLLKPGLRRIKKEVLDHFKKPSGLTVEANSAIEQLHQSFSALSTAFDKAAKKSSSSRSISPVFFRPIVCQLSVRVVAITNNSIKVQWYPITSGQIDNMKIQKYKLHYKCTSPGNEWSETDAYECNPINGALYVHLRSLSPDTEYAFYVSAHGASGQELRHSCRVRVPTDLA</sequence>
<dbReference type="Gene3D" id="1.20.5.190">
    <property type="match status" value="1"/>
</dbReference>
<evidence type="ECO:0000259" key="2">
    <source>
        <dbReference type="PROSITE" id="PS50853"/>
    </source>
</evidence>
<dbReference type="CDD" id="cd00063">
    <property type="entry name" value="FN3"/>
    <property type="match status" value="1"/>
</dbReference>
<comment type="caution">
    <text evidence="3">The sequence shown here is derived from an EMBL/GenBank/DDBJ whole genome shotgun (WGS) entry which is preliminary data.</text>
</comment>
<evidence type="ECO:0000313" key="4">
    <source>
        <dbReference type="Proteomes" id="UP001620626"/>
    </source>
</evidence>
<evidence type="ECO:0000256" key="1">
    <source>
        <dbReference type="SAM" id="MobiDB-lite"/>
    </source>
</evidence>
<dbReference type="EMBL" id="JBICBT010000604">
    <property type="protein sequence ID" value="KAL3107881.1"/>
    <property type="molecule type" value="Genomic_DNA"/>
</dbReference>
<dbReference type="PROSITE" id="PS50853">
    <property type="entry name" value="FN3"/>
    <property type="match status" value="1"/>
</dbReference>
<reference evidence="3 4" key="1">
    <citation type="submission" date="2024-10" db="EMBL/GenBank/DDBJ databases">
        <authorList>
            <person name="Kim D."/>
        </authorList>
    </citation>
    <scope>NUCLEOTIDE SEQUENCE [LARGE SCALE GENOMIC DNA]</scope>
    <source>
        <strain evidence="3">BH-2024</strain>
    </source>
</reference>
<dbReference type="SMART" id="SM00060">
    <property type="entry name" value="FN3"/>
    <property type="match status" value="1"/>
</dbReference>
<dbReference type="InterPro" id="IPR013783">
    <property type="entry name" value="Ig-like_fold"/>
</dbReference>
<dbReference type="InterPro" id="IPR036116">
    <property type="entry name" value="FN3_sf"/>
</dbReference>
<feature type="region of interest" description="Disordered" evidence="1">
    <location>
        <begin position="127"/>
        <end position="159"/>
    </location>
</feature>
<gene>
    <name evidence="3" type="ORF">niasHT_019882</name>
</gene>
<feature type="domain" description="Fibronectin type-III" evidence="2">
    <location>
        <begin position="310"/>
        <end position="412"/>
    </location>
</feature>
<dbReference type="AlphaFoldDB" id="A0ABD2KY78"/>
<evidence type="ECO:0000313" key="3">
    <source>
        <dbReference type="EMBL" id="KAL3107881.1"/>
    </source>
</evidence>
<dbReference type="Proteomes" id="UP001620626">
    <property type="component" value="Unassembled WGS sequence"/>
</dbReference>
<protein>
    <recommendedName>
        <fullName evidence="2">Fibronectin type-III domain-containing protein</fullName>
    </recommendedName>
</protein>
<accession>A0ABD2KY78</accession>
<proteinExistence type="predicted"/>
<dbReference type="Pfam" id="PF00041">
    <property type="entry name" value="fn3"/>
    <property type="match status" value="1"/>
</dbReference>
<dbReference type="InterPro" id="IPR003961">
    <property type="entry name" value="FN3_dom"/>
</dbReference>
<dbReference type="Gene3D" id="2.60.40.10">
    <property type="entry name" value="Immunoglobulins"/>
    <property type="match status" value="1"/>
</dbReference>
<feature type="compositionally biased region" description="Basic and acidic residues" evidence="1">
    <location>
        <begin position="127"/>
        <end position="150"/>
    </location>
</feature>
<name>A0ABD2KY78_9BILA</name>